<evidence type="ECO:0000313" key="2">
    <source>
        <dbReference type="EMBL" id="KTB04178.1"/>
    </source>
</evidence>
<feature type="region of interest" description="Disordered" evidence="1">
    <location>
        <begin position="242"/>
        <end position="267"/>
    </location>
</feature>
<dbReference type="GO" id="GO:1903432">
    <property type="term" value="P:regulation of TORC1 signaling"/>
    <property type="evidence" value="ECO:0007669"/>
    <property type="project" value="EnsemblFungi"/>
</dbReference>
<dbReference type="GO" id="GO:0035303">
    <property type="term" value="P:regulation of dephosphorylation"/>
    <property type="evidence" value="ECO:0007669"/>
    <property type="project" value="TreeGrafter"/>
</dbReference>
<dbReference type="InterPro" id="IPR007304">
    <property type="entry name" value="TAP46-like"/>
</dbReference>
<feature type="compositionally biased region" description="Polar residues" evidence="1">
    <location>
        <begin position="251"/>
        <end position="260"/>
    </location>
</feature>
<dbReference type="Proteomes" id="UP000054886">
    <property type="component" value="Unassembled WGS sequence"/>
</dbReference>
<dbReference type="GO" id="GO:0051721">
    <property type="term" value="F:protein phosphatase 2A binding"/>
    <property type="evidence" value="ECO:0007669"/>
    <property type="project" value="TreeGrafter"/>
</dbReference>
<dbReference type="OrthoDB" id="10261753at2759"/>
<reference evidence="2 3" key="1">
    <citation type="submission" date="2015-10" db="EMBL/GenBank/DDBJ databases">
        <title>Draft genomes sequences of Candida glabrata isolates 1A, 1B, 2A, 2B, 3A and 3B.</title>
        <authorList>
            <person name="Haavelsrud O.E."/>
            <person name="Gaustad P."/>
        </authorList>
    </citation>
    <scope>NUCLEOTIDE SEQUENCE [LARGE SCALE GENOMIC DNA]</scope>
    <source>
        <strain evidence="2">910700640</strain>
    </source>
</reference>
<dbReference type="VEuPathDB" id="FungiDB:GWK60_M07403"/>
<dbReference type="InterPro" id="IPR038511">
    <property type="entry name" value="TAP42/TAP46-like_sf"/>
</dbReference>
<dbReference type="VEuPathDB" id="FungiDB:B1J91_M07425g"/>
<dbReference type="PhylomeDB" id="A0A0W0D3U6"/>
<accession>A0A0W0D3U6</accession>
<feature type="compositionally biased region" description="Basic and acidic residues" evidence="1">
    <location>
        <begin position="349"/>
        <end position="365"/>
    </location>
</feature>
<dbReference type="VEuPathDB" id="FungiDB:GVI51_M07403"/>
<dbReference type="GO" id="GO:0005829">
    <property type="term" value="C:cytosol"/>
    <property type="evidence" value="ECO:0007669"/>
    <property type="project" value="EnsemblFungi"/>
</dbReference>
<sequence length="375" mass="43481">MSGTILEQFRGIQGTIDRKLLHTQLRQDSEEYQKLLTGTIQELLDLKSKVYHKLSLFSSNETVEDIATSSLLYLSLDYYLGLLCSRKQATSNQLANPMDKNKMRIMFLDKAIQLFMQYLSTLQDNEILDESISKKIDGFENTFMPTMDELYAVPKHKEDLSGAQLRRQEKIEMHKQNTAVAQQLRILEGKVSEDQENDDDELLRKLYLQKLKLLSYETFDEIEKILYEKELLSNFVRMAPQSDNEPHLAGNDQSKSSNDDPTGYTDKLETLNKPLLSKHGKVLRNFTLVDKRSELKSKVKGYGQYGPTMSVEEFLEQEWEQGRVLQGGEEPTKEEIEALNEDNMEWQDKETYKAREWDEFKEENPKGSGNTMNRG</sequence>
<evidence type="ECO:0000313" key="3">
    <source>
        <dbReference type="Proteomes" id="UP000054886"/>
    </source>
</evidence>
<dbReference type="GO" id="GO:0045943">
    <property type="term" value="P:positive regulation of transcription by RNA polymerase I"/>
    <property type="evidence" value="ECO:0007669"/>
    <property type="project" value="EnsemblFungi"/>
</dbReference>
<dbReference type="EMBL" id="LLZZ01000117">
    <property type="protein sequence ID" value="KTB04178.1"/>
    <property type="molecule type" value="Genomic_DNA"/>
</dbReference>
<dbReference type="Gene3D" id="1.25.40.540">
    <property type="entry name" value="TAP42-like family"/>
    <property type="match status" value="1"/>
</dbReference>
<dbReference type="VEuPathDB" id="FungiDB:GW608_M07403"/>
<evidence type="ECO:0000256" key="1">
    <source>
        <dbReference type="SAM" id="MobiDB-lite"/>
    </source>
</evidence>
<dbReference type="VEuPathDB" id="FungiDB:CAGL0M07425g"/>
<dbReference type="PANTHER" id="PTHR10933:SF9">
    <property type="entry name" value="IMMUNOGLOBULIN-BINDING PROTEIN 1"/>
    <property type="match status" value="1"/>
</dbReference>
<dbReference type="AlphaFoldDB" id="A0A0W0D3U6"/>
<protein>
    <submittedName>
        <fullName evidence="2">Type 2A phosphatase-associated protein 42</fullName>
    </submittedName>
</protein>
<dbReference type="OMA" id="EYELCEA"/>
<comment type="caution">
    <text evidence="2">The sequence shown here is derived from an EMBL/GenBank/DDBJ whole genome shotgun (WGS) entry which is preliminary data.</text>
</comment>
<proteinExistence type="predicted"/>
<name>A0A0W0D3U6_CANGB</name>
<dbReference type="PANTHER" id="PTHR10933">
    <property type="entry name" value="IMMUNOGLOBULIN-BINDING PROTEIN 1"/>
    <property type="match status" value="1"/>
</dbReference>
<dbReference type="Pfam" id="PF04177">
    <property type="entry name" value="TAP42"/>
    <property type="match status" value="1"/>
</dbReference>
<gene>
    <name evidence="2" type="ORF">AO440_004174</name>
</gene>
<dbReference type="GO" id="GO:0000159">
    <property type="term" value="C:protein phosphatase type 2A complex"/>
    <property type="evidence" value="ECO:0007669"/>
    <property type="project" value="EnsemblFungi"/>
</dbReference>
<organism evidence="2 3">
    <name type="scientific">Candida glabrata</name>
    <name type="common">Yeast</name>
    <name type="synonym">Torulopsis glabrata</name>
    <dbReference type="NCBI Taxonomy" id="5478"/>
    <lineage>
        <taxon>Eukaryota</taxon>
        <taxon>Fungi</taxon>
        <taxon>Dikarya</taxon>
        <taxon>Ascomycota</taxon>
        <taxon>Saccharomycotina</taxon>
        <taxon>Saccharomycetes</taxon>
        <taxon>Saccharomycetales</taxon>
        <taxon>Saccharomycetaceae</taxon>
        <taxon>Nakaseomyces</taxon>
    </lineage>
</organism>
<feature type="region of interest" description="Disordered" evidence="1">
    <location>
        <begin position="349"/>
        <end position="375"/>
    </location>
</feature>